<protein>
    <submittedName>
        <fullName evidence="2">GNAT family N-acetyltransferase</fullName>
    </submittedName>
</protein>
<dbReference type="Pfam" id="PF00583">
    <property type="entry name" value="Acetyltransf_1"/>
    <property type="match status" value="1"/>
</dbReference>
<name>A0A7S8E5G3_9CHLR</name>
<dbReference type="Gene3D" id="3.40.630.30">
    <property type="match status" value="1"/>
</dbReference>
<proteinExistence type="predicted"/>
<dbReference type="SUPFAM" id="SSF55729">
    <property type="entry name" value="Acyl-CoA N-acyltransferases (Nat)"/>
    <property type="match status" value="1"/>
</dbReference>
<dbReference type="EMBL" id="CP062983">
    <property type="protein sequence ID" value="QPC80721.1"/>
    <property type="molecule type" value="Genomic_DNA"/>
</dbReference>
<dbReference type="PROSITE" id="PS51186">
    <property type="entry name" value="GNAT"/>
    <property type="match status" value="1"/>
</dbReference>
<dbReference type="KEGG" id="pmet:G4Y79_13470"/>
<sequence>MSRKYPLPPQPRQGWESAAAEWLNNEDICFQVAFLRGELIGCIQADIVQDVPQLPYGRINQLILDMHAQQAVHGLGQALVDVAKAWLAERGITQIMIHTPMLTPVEQAFWRGVGITKKDDIFWLMIG</sequence>
<dbReference type="Proteomes" id="UP000594468">
    <property type="component" value="Chromosome"/>
</dbReference>
<dbReference type="InterPro" id="IPR000182">
    <property type="entry name" value="GNAT_dom"/>
</dbReference>
<accession>A0A7S8E5G3</accession>
<evidence type="ECO:0000259" key="1">
    <source>
        <dbReference type="PROSITE" id="PS51186"/>
    </source>
</evidence>
<dbReference type="AlphaFoldDB" id="A0A7S8E5G3"/>
<evidence type="ECO:0000313" key="2">
    <source>
        <dbReference type="EMBL" id="QPC80721.1"/>
    </source>
</evidence>
<gene>
    <name evidence="2" type="ORF">G4Y79_13470</name>
</gene>
<feature type="domain" description="N-acetyltransferase" evidence="1">
    <location>
        <begin position="1"/>
        <end position="127"/>
    </location>
</feature>
<reference evidence="2 3" key="1">
    <citation type="submission" date="2020-02" db="EMBL/GenBank/DDBJ databases">
        <authorList>
            <person name="Zheng R.K."/>
            <person name="Sun C.M."/>
        </authorList>
    </citation>
    <scope>NUCLEOTIDE SEQUENCE [LARGE SCALE GENOMIC DNA]</scope>
    <source>
        <strain evidence="3">rifampicinis</strain>
    </source>
</reference>
<dbReference type="GO" id="GO:0016747">
    <property type="term" value="F:acyltransferase activity, transferring groups other than amino-acyl groups"/>
    <property type="evidence" value="ECO:0007669"/>
    <property type="project" value="InterPro"/>
</dbReference>
<keyword evidence="2" id="KW-0808">Transferase</keyword>
<dbReference type="CDD" id="cd04301">
    <property type="entry name" value="NAT_SF"/>
    <property type="match status" value="1"/>
</dbReference>
<organism evidence="2 3">
    <name type="scientific">Phototrophicus methaneseepsis</name>
    <dbReference type="NCBI Taxonomy" id="2710758"/>
    <lineage>
        <taxon>Bacteria</taxon>
        <taxon>Bacillati</taxon>
        <taxon>Chloroflexota</taxon>
        <taxon>Candidatus Thermofontia</taxon>
        <taxon>Phototrophicales</taxon>
        <taxon>Phototrophicaceae</taxon>
        <taxon>Phototrophicus</taxon>
    </lineage>
</organism>
<dbReference type="RefSeq" id="WP_195168796.1">
    <property type="nucleotide sequence ID" value="NZ_CP062983.1"/>
</dbReference>
<dbReference type="InterPro" id="IPR016181">
    <property type="entry name" value="Acyl_CoA_acyltransferase"/>
</dbReference>
<evidence type="ECO:0000313" key="3">
    <source>
        <dbReference type="Proteomes" id="UP000594468"/>
    </source>
</evidence>
<keyword evidence="3" id="KW-1185">Reference proteome</keyword>